<protein>
    <submittedName>
        <fullName evidence="1">Phytanoyl-dioxygenase</fullName>
    </submittedName>
</protein>
<evidence type="ECO:0000313" key="1">
    <source>
        <dbReference type="EMBL" id="PSC76961.1"/>
    </source>
</evidence>
<dbReference type="SUPFAM" id="SSF51197">
    <property type="entry name" value="Clavaminate synthase-like"/>
    <property type="match status" value="1"/>
</dbReference>
<dbReference type="InterPro" id="IPR051961">
    <property type="entry name" value="Fungal_Metabolite_Diox"/>
</dbReference>
<evidence type="ECO:0000313" key="2">
    <source>
        <dbReference type="Proteomes" id="UP000239649"/>
    </source>
</evidence>
<organism evidence="1 2">
    <name type="scientific">Micractinium conductrix</name>
    <dbReference type="NCBI Taxonomy" id="554055"/>
    <lineage>
        <taxon>Eukaryota</taxon>
        <taxon>Viridiplantae</taxon>
        <taxon>Chlorophyta</taxon>
        <taxon>core chlorophytes</taxon>
        <taxon>Trebouxiophyceae</taxon>
        <taxon>Chlorellales</taxon>
        <taxon>Chlorellaceae</taxon>
        <taxon>Chlorella clade</taxon>
        <taxon>Micractinium</taxon>
    </lineage>
</organism>
<dbReference type="Gene3D" id="2.60.120.620">
    <property type="entry name" value="q2cbj1_9rhob like domain"/>
    <property type="match status" value="1"/>
</dbReference>
<dbReference type="AlphaFoldDB" id="A0A2P6VS93"/>
<accession>A0A2P6VS93</accession>
<dbReference type="EMBL" id="LHPF02000001">
    <property type="protein sequence ID" value="PSC76961.1"/>
    <property type="molecule type" value="Genomic_DNA"/>
</dbReference>
<keyword evidence="2" id="KW-1185">Reference proteome</keyword>
<dbReference type="InterPro" id="IPR008775">
    <property type="entry name" value="Phytyl_CoA_dOase-like"/>
</dbReference>
<proteinExistence type="predicted"/>
<dbReference type="Proteomes" id="UP000239649">
    <property type="component" value="Unassembled WGS sequence"/>
</dbReference>
<name>A0A2P6VS93_9CHLO</name>
<dbReference type="PANTHER" id="PTHR37563:SF2">
    <property type="entry name" value="PHYTANOYL-COA DIOXYGENASE FAMILY PROTEIN (AFU_ORTHOLOGUE AFUA_2G03330)"/>
    <property type="match status" value="1"/>
</dbReference>
<dbReference type="PANTHER" id="PTHR37563">
    <property type="entry name" value="PHYTANOYL-COA DIOXYGENASE FAMILY PROTEIN (AFU_ORTHOLOGUE AFUA_2G03330)"/>
    <property type="match status" value="1"/>
</dbReference>
<gene>
    <name evidence="1" type="primary">g274</name>
    <name evidence="1" type="ORF">C2E20_0274</name>
</gene>
<reference evidence="1 2" key="1">
    <citation type="journal article" date="2018" name="Plant J.">
        <title>Genome sequences of Chlorella sorokiniana UTEX 1602 and Micractinium conductrix SAG 241.80: implications to maltose excretion by a green alga.</title>
        <authorList>
            <person name="Arriola M.B."/>
            <person name="Velmurugan N."/>
            <person name="Zhang Y."/>
            <person name="Plunkett M.H."/>
            <person name="Hondzo H."/>
            <person name="Barney B.M."/>
        </authorList>
    </citation>
    <scope>NUCLEOTIDE SEQUENCE [LARGE SCALE GENOMIC DNA]</scope>
    <source>
        <strain evidence="1 2">SAG 241.80</strain>
    </source>
</reference>
<comment type="caution">
    <text evidence="1">The sequence shown here is derived from an EMBL/GenBank/DDBJ whole genome shotgun (WGS) entry which is preliminary data.</text>
</comment>
<dbReference type="Pfam" id="PF05721">
    <property type="entry name" value="PhyH"/>
    <property type="match status" value="1"/>
</dbReference>
<sequence length="348" mass="37639">MAASVAVQLVPAPLLRRPPPAARRHCAPPPSASLMGSLYETVTAANAEAVARKEGRELVGKERGIQPLTAVPLSLLESPGKAEACAAVLARQGCLGLQGALSAATAAEMLAFVKEENARCQEDVEAGRVEFDSRFGGVNCRGIRGRFGQRQDLFMPLSAAPVRRAVRELVTNLAPLLTEACGPSAALHEVSCIFAQPGAPRQCVHADTIVLPCPQYPNASMEPLYTFFVALQDIEDAMGHTQFLPYTHTPDAHLLWNAANKSTQLKERFIAMQPAMQSALRTGDVAAFDSRLLHLGCANESQKQRALFYITVSRQAEWPLPGGLHGSNSIRAEDLRRWTLPYLLALEE</sequence>
<dbReference type="GO" id="GO:0051213">
    <property type="term" value="F:dioxygenase activity"/>
    <property type="evidence" value="ECO:0007669"/>
    <property type="project" value="UniProtKB-KW"/>
</dbReference>
<dbReference type="OrthoDB" id="513607at2759"/>